<evidence type="ECO:0008006" key="3">
    <source>
        <dbReference type="Google" id="ProtNLM"/>
    </source>
</evidence>
<proteinExistence type="predicted"/>
<organism evidence="1 2">
    <name type="scientific">Halomonas chromatireducens</name>
    <dbReference type="NCBI Taxonomy" id="507626"/>
    <lineage>
        <taxon>Bacteria</taxon>
        <taxon>Pseudomonadati</taxon>
        <taxon>Pseudomonadota</taxon>
        <taxon>Gammaproteobacteria</taxon>
        <taxon>Oceanospirillales</taxon>
        <taxon>Halomonadaceae</taxon>
        <taxon>Halomonas</taxon>
    </lineage>
</organism>
<reference evidence="1 2" key="1">
    <citation type="journal article" date="2016" name="Genome Announc.">
        <title>Draft Genome Sequence of 'Halomonas chromatireducens' Strain AGD 8-3, a Haloalkaliphilic Chromate- and Selenite-Reducing Gammaproteobacterium.</title>
        <authorList>
            <person name="Sharko F.S."/>
            <person name="Shapovalova A.A."/>
            <person name="Tsygankova S.V."/>
            <person name="Komova A.V."/>
            <person name="Boulygina E.S."/>
            <person name="Teslyuk A.B."/>
            <person name="Gotovtsev P.M."/>
            <person name="Namsaraev Z.B."/>
            <person name="Khijniak T.V."/>
            <person name="Nedoluzhko A.V."/>
            <person name="Vasilov R.G."/>
        </authorList>
    </citation>
    <scope>NUCLEOTIDE SEQUENCE [LARGE SCALE GENOMIC DNA]</scope>
    <source>
        <strain evidence="1 2">AGD 8-3</strain>
    </source>
</reference>
<gene>
    <name evidence="1" type="ORF">LOKO_01444</name>
</gene>
<evidence type="ECO:0000313" key="1">
    <source>
        <dbReference type="EMBL" id="AMD00512.1"/>
    </source>
</evidence>
<accession>A0A0X8HDA0</accession>
<keyword evidence="2" id="KW-1185">Reference proteome</keyword>
<dbReference type="Proteomes" id="UP000063387">
    <property type="component" value="Chromosome"/>
</dbReference>
<dbReference type="GO" id="GO:0004803">
    <property type="term" value="F:transposase activity"/>
    <property type="evidence" value="ECO:0007669"/>
    <property type="project" value="TreeGrafter"/>
</dbReference>
<dbReference type="EMBL" id="CP014226">
    <property type="protein sequence ID" value="AMD00512.1"/>
    <property type="molecule type" value="Genomic_DNA"/>
</dbReference>
<dbReference type="PANTHER" id="PTHR10948:SF23">
    <property type="entry name" value="TRANSPOSASE INSI FOR INSERTION SEQUENCE ELEMENT IS30A-RELATED"/>
    <property type="match status" value="1"/>
</dbReference>
<dbReference type="GO" id="GO:0005829">
    <property type="term" value="C:cytosol"/>
    <property type="evidence" value="ECO:0007669"/>
    <property type="project" value="TreeGrafter"/>
</dbReference>
<sequence length="62" mass="7220">MGRNFSALLYPMTPSFHYFAELHSPWQRGSNENAYGLLRQYLPKSTGLSVYRQEELMTLPSH</sequence>
<reference evidence="1 2" key="2">
    <citation type="submission" date="2016-02" db="EMBL/GenBank/DDBJ databases">
        <authorList>
            <person name="Wen L."/>
            <person name="He K."/>
            <person name="Yang H."/>
        </authorList>
    </citation>
    <scope>NUCLEOTIDE SEQUENCE [LARGE SCALE GENOMIC DNA]</scope>
    <source>
        <strain evidence="1 2">AGD 8-3</strain>
    </source>
</reference>
<dbReference type="KEGG" id="hco:LOKO_01444"/>
<dbReference type="PATRIC" id="fig|507626.3.peg.1430"/>
<dbReference type="GO" id="GO:0032196">
    <property type="term" value="P:transposition"/>
    <property type="evidence" value="ECO:0007669"/>
    <property type="project" value="TreeGrafter"/>
</dbReference>
<dbReference type="STRING" id="507626.LOKO_01444"/>
<evidence type="ECO:0000313" key="2">
    <source>
        <dbReference type="Proteomes" id="UP000063387"/>
    </source>
</evidence>
<dbReference type="AlphaFoldDB" id="A0A0X8HDA0"/>
<protein>
    <recommendedName>
        <fullName evidence="3">Integrase catalytic domain-containing protein</fullName>
    </recommendedName>
</protein>
<dbReference type="InterPro" id="IPR051917">
    <property type="entry name" value="Transposase-Integrase"/>
</dbReference>
<name>A0A0X8HDA0_9GAMM</name>
<dbReference type="PANTHER" id="PTHR10948">
    <property type="entry name" value="TRANSPOSASE"/>
    <property type="match status" value="1"/>
</dbReference>